<sequence>MKTKTRANATRAGPSEIPSDAPEITRQERILVTRLLGGARSFSTNPLTDEETTMFKALISRLIRASKDPLMPDADSFFDSNRFETHFWVFDDALRVIMQLKAWYGPVVPH</sequence>
<protein>
    <submittedName>
        <fullName evidence="2">Uncharacterized protein</fullName>
    </submittedName>
</protein>
<dbReference type="Proteomes" id="UP001243989">
    <property type="component" value="Unassembled WGS sequence"/>
</dbReference>
<dbReference type="RefSeq" id="XP_060449076.1">
    <property type="nucleotide sequence ID" value="XM_060587516.1"/>
</dbReference>
<dbReference type="AlphaFoldDB" id="A0AAJ0A0Z4"/>
<evidence type="ECO:0000256" key="1">
    <source>
        <dbReference type="SAM" id="MobiDB-lite"/>
    </source>
</evidence>
<name>A0AAJ0A0Z4_9PEZI</name>
<dbReference type="EMBL" id="JAHMHQ010000004">
    <property type="protein sequence ID" value="KAK1640469.1"/>
    <property type="molecule type" value="Genomic_DNA"/>
</dbReference>
<keyword evidence="3" id="KW-1185">Reference proteome</keyword>
<accession>A0AAJ0A0Z4</accession>
<organism evidence="2 3">
    <name type="scientific">Colletotrichum phormii</name>
    <dbReference type="NCBI Taxonomy" id="359342"/>
    <lineage>
        <taxon>Eukaryota</taxon>
        <taxon>Fungi</taxon>
        <taxon>Dikarya</taxon>
        <taxon>Ascomycota</taxon>
        <taxon>Pezizomycotina</taxon>
        <taxon>Sordariomycetes</taxon>
        <taxon>Hypocreomycetidae</taxon>
        <taxon>Glomerellales</taxon>
        <taxon>Glomerellaceae</taxon>
        <taxon>Colletotrichum</taxon>
        <taxon>Colletotrichum acutatum species complex</taxon>
    </lineage>
</organism>
<evidence type="ECO:0000313" key="3">
    <source>
        <dbReference type="Proteomes" id="UP001243989"/>
    </source>
</evidence>
<reference evidence="2" key="1">
    <citation type="submission" date="2021-06" db="EMBL/GenBank/DDBJ databases">
        <title>Comparative genomics, transcriptomics and evolutionary studies reveal genomic signatures of adaptation to plant cell wall in hemibiotrophic fungi.</title>
        <authorList>
            <consortium name="DOE Joint Genome Institute"/>
            <person name="Baroncelli R."/>
            <person name="Diaz J.F."/>
            <person name="Benocci T."/>
            <person name="Peng M."/>
            <person name="Battaglia E."/>
            <person name="Haridas S."/>
            <person name="Andreopoulos W."/>
            <person name="Labutti K."/>
            <person name="Pangilinan J."/>
            <person name="Floch G.L."/>
            <person name="Makela M.R."/>
            <person name="Henrissat B."/>
            <person name="Grigoriev I.V."/>
            <person name="Crouch J.A."/>
            <person name="De Vries R.P."/>
            <person name="Sukno S.A."/>
            <person name="Thon M.R."/>
        </authorList>
    </citation>
    <scope>NUCLEOTIDE SEQUENCE</scope>
    <source>
        <strain evidence="2">CBS 102054</strain>
    </source>
</reference>
<comment type="caution">
    <text evidence="2">The sequence shown here is derived from an EMBL/GenBank/DDBJ whole genome shotgun (WGS) entry which is preliminary data.</text>
</comment>
<feature type="region of interest" description="Disordered" evidence="1">
    <location>
        <begin position="1"/>
        <end position="23"/>
    </location>
</feature>
<gene>
    <name evidence="2" type="ORF">BDP81DRAFT_391163</name>
</gene>
<dbReference type="GeneID" id="85472378"/>
<evidence type="ECO:0000313" key="2">
    <source>
        <dbReference type="EMBL" id="KAK1640469.1"/>
    </source>
</evidence>
<proteinExistence type="predicted"/>